<comment type="caution">
    <text evidence="2">The sequence shown here is derived from an EMBL/GenBank/DDBJ whole genome shotgun (WGS) entry which is preliminary data.</text>
</comment>
<sequence>MIEYARRYRMKETIHTDILKKTDTIVKADARHTFDTVATALGAEEHNPLVVVGTVEKMENVGEIVKRESLDITPNLVIKEFTGQGLAEAYIDSVTYGYVADFMEEFVRIDMLLVSEFDYVVREADETVQRGLLRLFEGLVRNNRQVVFTMTQEPETYEALVLPALAELVSSGAFVVVK</sequence>
<organism evidence="2 3">
    <name type="scientific">Veillonella seminalis</name>
    <dbReference type="NCBI Taxonomy" id="1502943"/>
    <lineage>
        <taxon>Bacteria</taxon>
        <taxon>Bacillati</taxon>
        <taxon>Bacillota</taxon>
        <taxon>Negativicutes</taxon>
        <taxon>Veillonellales</taxon>
        <taxon>Veillonellaceae</taxon>
        <taxon>Veillonella</taxon>
    </lineage>
</organism>
<evidence type="ECO:0000259" key="1">
    <source>
        <dbReference type="Pfam" id="PF00308"/>
    </source>
</evidence>
<reference evidence="2 3" key="1">
    <citation type="submission" date="2019-09" db="EMBL/GenBank/DDBJ databases">
        <title>Draft genome sequence of 3 type strains from the CCUG.</title>
        <authorList>
            <person name="Pineiro-Iglesias B."/>
            <person name="Tunovic T."/>
            <person name="Unosson C."/>
            <person name="Inganas E."/>
            <person name="Ohlen M."/>
            <person name="Cardew S."/>
            <person name="Jensie-Markopoulos S."/>
            <person name="Salva-Serra F."/>
            <person name="Jaen-Luchoro D."/>
            <person name="Karlsson R."/>
            <person name="Svensson-Stadler L."/>
            <person name="Chun J."/>
            <person name="Moore E."/>
        </authorList>
    </citation>
    <scope>NUCLEOTIDE SEQUENCE [LARGE SCALE GENOMIC DNA]</scope>
    <source>
        <strain evidence="2 3">CCUG 65427</strain>
    </source>
</reference>
<dbReference type="AlphaFoldDB" id="A0A833CAC8"/>
<gene>
    <name evidence="2" type="ORF">F8R14_06850</name>
</gene>
<dbReference type="InterPro" id="IPR013317">
    <property type="entry name" value="DnaA_dom"/>
</dbReference>
<dbReference type="SUPFAM" id="SSF52540">
    <property type="entry name" value="P-loop containing nucleoside triphosphate hydrolases"/>
    <property type="match status" value="1"/>
</dbReference>
<feature type="domain" description="Chromosomal replication initiator protein DnaA ATPAse" evidence="1">
    <location>
        <begin position="30"/>
        <end position="159"/>
    </location>
</feature>
<evidence type="ECO:0000313" key="2">
    <source>
        <dbReference type="EMBL" id="KAB1477806.1"/>
    </source>
</evidence>
<proteinExistence type="predicted"/>
<dbReference type="EMBL" id="WBKH01000007">
    <property type="protein sequence ID" value="KAB1477806.1"/>
    <property type="molecule type" value="Genomic_DNA"/>
</dbReference>
<dbReference type="InterPro" id="IPR027417">
    <property type="entry name" value="P-loop_NTPase"/>
</dbReference>
<dbReference type="Proteomes" id="UP000434554">
    <property type="component" value="Unassembled WGS sequence"/>
</dbReference>
<accession>A0A833CAC8</accession>
<evidence type="ECO:0000313" key="3">
    <source>
        <dbReference type="Proteomes" id="UP000434554"/>
    </source>
</evidence>
<protein>
    <recommendedName>
        <fullName evidence="1">Chromosomal replication initiator protein DnaA ATPAse domain-containing protein</fullName>
    </recommendedName>
</protein>
<name>A0A833CAC8_9FIRM</name>
<dbReference type="Gene3D" id="3.40.50.300">
    <property type="entry name" value="P-loop containing nucleotide triphosphate hydrolases"/>
    <property type="match status" value="1"/>
</dbReference>
<dbReference type="Pfam" id="PF00308">
    <property type="entry name" value="Bac_DnaA"/>
    <property type="match status" value="1"/>
</dbReference>